<dbReference type="SUPFAM" id="SSF51735">
    <property type="entry name" value="NAD(P)-binding Rossmann-fold domains"/>
    <property type="match status" value="1"/>
</dbReference>
<dbReference type="PRINTS" id="PR00081">
    <property type="entry name" value="GDHRDH"/>
</dbReference>
<accession>A0A1Q3G5H5</accession>
<dbReference type="PANTHER" id="PTHR43157:SF31">
    <property type="entry name" value="PHOSPHATIDYLINOSITOL-GLYCAN BIOSYNTHESIS CLASS F PROTEIN"/>
    <property type="match status" value="1"/>
</dbReference>
<dbReference type="Gene3D" id="3.40.50.720">
    <property type="entry name" value="NAD(P)-binding Rossmann-like Domain"/>
    <property type="match status" value="1"/>
</dbReference>
<dbReference type="InterPro" id="IPR002347">
    <property type="entry name" value="SDR_fam"/>
</dbReference>
<dbReference type="GO" id="GO:0016491">
    <property type="term" value="F:oxidoreductase activity"/>
    <property type="evidence" value="ECO:0007669"/>
    <property type="project" value="UniProtKB-KW"/>
</dbReference>
<evidence type="ECO:0000256" key="1">
    <source>
        <dbReference type="ARBA" id="ARBA00023002"/>
    </source>
</evidence>
<proteinExistence type="predicted"/>
<dbReference type="GeneID" id="105385770"/>
<protein>
    <submittedName>
        <fullName evidence="2">Alcohol dehydrogenase-9</fullName>
    </submittedName>
</protein>
<dbReference type="PANTHER" id="PTHR43157">
    <property type="entry name" value="PHOSPHATIDYLINOSITOL-GLYCAN BIOSYNTHESIS CLASS F PROTEIN-RELATED"/>
    <property type="match status" value="1"/>
</dbReference>
<dbReference type="AlphaFoldDB" id="A0A1Q3G5H5"/>
<dbReference type="OrthoDB" id="191139at2759"/>
<dbReference type="EMBL" id="GEYN01000186">
    <property type="protein sequence ID" value="JAV44803.1"/>
    <property type="molecule type" value="Transcribed_RNA"/>
</dbReference>
<sequence>MSLIIASVAVAAAALHWYLNRHKPIKHILKELKHDLDTQGAGLGGLIDDWWNKGRNNIQLPDATRRIAIVTGGARGIGTEVVRGLLKANMTVVIGIRRPKLAEQMAKNFENGGNLQAVELDLQSLKSVKSFAENILKKYPVIHLLVNNAGIMFGDYKLTEDGFESQLAVNHLGHFYLTHLLLPALKRGGSIGEFSRVVNVTSCAHHPGTIYFDDINMKKYYDSASAYFQSKLAQLMSARYINKLMEEENSPVRCYSVHPGIVKTDLFNGTMFQRLFPWAMDMFFKTPEKGAVSILYGCFEKSLDKQGGLYISNCREGISNSFSKNVDNQRRLHELSCKLIGVDVAKYGKDLC</sequence>
<name>A0A1Q3G5H5_PLUXY</name>
<dbReference type="InterPro" id="IPR036291">
    <property type="entry name" value="NAD(P)-bd_dom_sf"/>
</dbReference>
<keyword evidence="1" id="KW-0560">Oxidoreductase</keyword>
<evidence type="ECO:0000313" key="2">
    <source>
        <dbReference type="EMBL" id="JAV44803.1"/>
    </source>
</evidence>
<reference evidence="2" key="1">
    <citation type="submission" date="2016-08" db="EMBL/GenBank/DDBJ databases">
        <title>Transcriptome of the diamond-back moth (Plutella xylostella).</title>
        <authorList>
            <person name="He P."/>
        </authorList>
    </citation>
    <scope>NUCLEOTIDE SEQUENCE</scope>
    <source>
        <strain evidence="2">Lab strain</strain>
        <tissue evidence="2">Multi</tissue>
    </source>
</reference>
<organism evidence="2">
    <name type="scientific">Plutella xylostella</name>
    <name type="common">Diamondback moth</name>
    <name type="synonym">Plutella maculipennis</name>
    <dbReference type="NCBI Taxonomy" id="51655"/>
    <lineage>
        <taxon>Eukaryota</taxon>
        <taxon>Metazoa</taxon>
        <taxon>Ecdysozoa</taxon>
        <taxon>Arthropoda</taxon>
        <taxon>Hexapoda</taxon>
        <taxon>Insecta</taxon>
        <taxon>Pterygota</taxon>
        <taxon>Neoptera</taxon>
        <taxon>Endopterygota</taxon>
        <taxon>Lepidoptera</taxon>
        <taxon>Glossata</taxon>
        <taxon>Ditrysia</taxon>
        <taxon>Yponomeutoidea</taxon>
        <taxon>Plutellidae</taxon>
        <taxon>Plutella</taxon>
    </lineage>
</organism>
<dbReference type="KEGG" id="pxy:105385770"/>
<dbReference type="Pfam" id="PF00106">
    <property type="entry name" value="adh_short"/>
    <property type="match status" value="1"/>
</dbReference>